<feature type="transmembrane region" description="Helical" evidence="1">
    <location>
        <begin position="27"/>
        <end position="50"/>
    </location>
</feature>
<dbReference type="PANTHER" id="PTHR30472">
    <property type="entry name" value="FERRIC ENTEROBACTIN TRANSPORT SYSTEM PERMEASE PROTEIN"/>
    <property type="match status" value="1"/>
</dbReference>
<gene>
    <name evidence="2" type="ORF">KRR39_16285</name>
</gene>
<name>A0A975SWD8_9ACTN</name>
<feature type="transmembrane region" description="Helical" evidence="1">
    <location>
        <begin position="160"/>
        <end position="180"/>
    </location>
</feature>
<dbReference type="KEGG" id="nps:KRR39_16285"/>
<keyword evidence="3" id="KW-1185">Reference proteome</keyword>
<reference evidence="2" key="1">
    <citation type="submission" date="2021-06" db="EMBL/GenBank/DDBJ databases">
        <title>Complete genome sequence of Nocardioides sp. G188.</title>
        <authorList>
            <person name="Im W.-T."/>
        </authorList>
    </citation>
    <scope>NUCLEOTIDE SEQUENCE</scope>
    <source>
        <strain evidence="2">G188</strain>
    </source>
</reference>
<feature type="transmembrane region" description="Helical" evidence="1">
    <location>
        <begin position="210"/>
        <end position="228"/>
    </location>
</feature>
<dbReference type="GO" id="GO:0022857">
    <property type="term" value="F:transmembrane transporter activity"/>
    <property type="evidence" value="ECO:0007669"/>
    <property type="project" value="InterPro"/>
</dbReference>
<keyword evidence="1" id="KW-0472">Membrane</keyword>
<dbReference type="RefSeq" id="WP_216938562.1">
    <property type="nucleotide sequence ID" value="NZ_CP077062.1"/>
</dbReference>
<dbReference type="AlphaFoldDB" id="A0A975SWD8"/>
<keyword evidence="1" id="KW-1133">Transmembrane helix</keyword>
<evidence type="ECO:0000256" key="1">
    <source>
        <dbReference type="SAM" id="Phobius"/>
    </source>
</evidence>
<protein>
    <submittedName>
        <fullName evidence="2">Iron chelate uptake ABC transporter family permease subunit</fullName>
    </submittedName>
</protein>
<keyword evidence="1" id="KW-0812">Transmembrane</keyword>
<feature type="transmembrane region" description="Helical" evidence="1">
    <location>
        <begin position="289"/>
        <end position="310"/>
    </location>
</feature>
<sequence>MSARLDLPAARQVVTRTRRTTHRRTRLVVAGLVVLVAALFLVEVLLGTFTVTLPDLLRIVGGADLPGATFVVLEDKLPRAVTGLLVGAAFGVSGAVFQTMLRNPLASPDVIGVTAGASAGAVLAIVVLGASGPALSAWSFGGTLVVALAIHLLARGGGARMVLVGIGLAAMLQSVVSYLLTRSDVRVASDAFVWLTGSLNGSTWPRVRDLVVALAVLLPLAVLLARFLDVLALGDDPAAGLGVPVARARLALLVVGVALAAVATAAAGPVAFVAFVSGPIARRLLRGRVSLVAAGLVGAAVVLAADFVAHNLVPGATLPVGVVTGALGAPFLLALIVASNRRTA</sequence>
<feature type="transmembrane region" description="Helical" evidence="1">
    <location>
        <begin position="80"/>
        <end position="98"/>
    </location>
</feature>
<feature type="transmembrane region" description="Helical" evidence="1">
    <location>
        <begin position="110"/>
        <end position="128"/>
    </location>
</feature>
<feature type="transmembrane region" description="Helical" evidence="1">
    <location>
        <begin position="248"/>
        <end position="277"/>
    </location>
</feature>
<dbReference type="InterPro" id="IPR000522">
    <property type="entry name" value="ABC_transptr_permease_BtuC"/>
</dbReference>
<dbReference type="Pfam" id="PF01032">
    <property type="entry name" value="FecCD"/>
    <property type="match status" value="1"/>
</dbReference>
<dbReference type="CDD" id="cd06550">
    <property type="entry name" value="TM_ABC_iron-siderophores_like"/>
    <property type="match status" value="1"/>
</dbReference>
<proteinExistence type="predicted"/>
<dbReference type="Proteomes" id="UP000683575">
    <property type="component" value="Chromosome"/>
</dbReference>
<dbReference type="EMBL" id="CP077062">
    <property type="protein sequence ID" value="QWZ07051.1"/>
    <property type="molecule type" value="Genomic_DNA"/>
</dbReference>
<feature type="transmembrane region" description="Helical" evidence="1">
    <location>
        <begin position="316"/>
        <end position="338"/>
    </location>
</feature>
<evidence type="ECO:0000313" key="2">
    <source>
        <dbReference type="EMBL" id="QWZ07051.1"/>
    </source>
</evidence>
<dbReference type="GO" id="GO:0005886">
    <property type="term" value="C:plasma membrane"/>
    <property type="evidence" value="ECO:0007669"/>
    <property type="project" value="TreeGrafter"/>
</dbReference>
<accession>A0A975SWD8</accession>
<dbReference type="PANTHER" id="PTHR30472:SF24">
    <property type="entry name" value="FERRIC ENTEROBACTIN TRANSPORT SYSTEM PERMEASE PROTEIN FEPG"/>
    <property type="match status" value="1"/>
</dbReference>
<evidence type="ECO:0000313" key="3">
    <source>
        <dbReference type="Proteomes" id="UP000683575"/>
    </source>
</evidence>
<organism evidence="2 3">
    <name type="scientific">Nocardioides panacis</name>
    <dbReference type="NCBI Taxonomy" id="2849501"/>
    <lineage>
        <taxon>Bacteria</taxon>
        <taxon>Bacillati</taxon>
        <taxon>Actinomycetota</taxon>
        <taxon>Actinomycetes</taxon>
        <taxon>Propionibacteriales</taxon>
        <taxon>Nocardioidaceae</taxon>
        <taxon>Nocardioides</taxon>
    </lineage>
</organism>
<dbReference type="GO" id="GO:0033214">
    <property type="term" value="P:siderophore-iron import into cell"/>
    <property type="evidence" value="ECO:0007669"/>
    <property type="project" value="TreeGrafter"/>
</dbReference>